<evidence type="ECO:0000313" key="2">
    <source>
        <dbReference type="EMBL" id="KAF2020409.1"/>
    </source>
</evidence>
<proteinExistence type="predicted"/>
<evidence type="ECO:0000313" key="3">
    <source>
        <dbReference type="Proteomes" id="UP000799778"/>
    </source>
</evidence>
<gene>
    <name evidence="2" type="ORF">BU24DRAFT_416108</name>
</gene>
<evidence type="ECO:0000256" key="1">
    <source>
        <dbReference type="SAM" id="MobiDB-lite"/>
    </source>
</evidence>
<accession>A0A6A5Y556</accession>
<organism evidence="2 3">
    <name type="scientific">Aaosphaeria arxii CBS 175.79</name>
    <dbReference type="NCBI Taxonomy" id="1450172"/>
    <lineage>
        <taxon>Eukaryota</taxon>
        <taxon>Fungi</taxon>
        <taxon>Dikarya</taxon>
        <taxon>Ascomycota</taxon>
        <taxon>Pezizomycotina</taxon>
        <taxon>Dothideomycetes</taxon>
        <taxon>Pleosporomycetidae</taxon>
        <taxon>Pleosporales</taxon>
        <taxon>Pleosporales incertae sedis</taxon>
        <taxon>Aaosphaeria</taxon>
    </lineage>
</organism>
<dbReference type="AlphaFoldDB" id="A0A6A5Y556"/>
<sequence length="197" mass="22319">MPPPSDASSSGEVRVGVFYDLSRKELLLRFDSSAYARAYQRKNPEARILADNRKEVWLPLCDSMRTLRSSDTCGMVIIFRSKEDRRLWLDRSVLGTDINTSDGEYGVRFKRSWSRNEIERALDYAGASRDSLGVPQDKHNPHSRPGSRNGQNTPRHPQYRPVESPPSNPPPHFEPVQSPGSKPAYFPVDSRPSAHNI</sequence>
<keyword evidence="3" id="KW-1185">Reference proteome</keyword>
<reference evidence="2" key="1">
    <citation type="journal article" date="2020" name="Stud. Mycol.">
        <title>101 Dothideomycetes genomes: a test case for predicting lifestyles and emergence of pathogens.</title>
        <authorList>
            <person name="Haridas S."/>
            <person name="Albert R."/>
            <person name="Binder M."/>
            <person name="Bloem J."/>
            <person name="Labutti K."/>
            <person name="Salamov A."/>
            <person name="Andreopoulos B."/>
            <person name="Baker S."/>
            <person name="Barry K."/>
            <person name="Bills G."/>
            <person name="Bluhm B."/>
            <person name="Cannon C."/>
            <person name="Castanera R."/>
            <person name="Culley D."/>
            <person name="Daum C."/>
            <person name="Ezra D."/>
            <person name="Gonzalez J."/>
            <person name="Henrissat B."/>
            <person name="Kuo A."/>
            <person name="Liang C."/>
            <person name="Lipzen A."/>
            <person name="Lutzoni F."/>
            <person name="Magnuson J."/>
            <person name="Mondo S."/>
            <person name="Nolan M."/>
            <person name="Ohm R."/>
            <person name="Pangilinan J."/>
            <person name="Park H.-J."/>
            <person name="Ramirez L."/>
            <person name="Alfaro M."/>
            <person name="Sun H."/>
            <person name="Tritt A."/>
            <person name="Yoshinaga Y."/>
            <person name="Zwiers L.-H."/>
            <person name="Turgeon B."/>
            <person name="Goodwin S."/>
            <person name="Spatafora J."/>
            <person name="Crous P."/>
            <person name="Grigoriev I."/>
        </authorList>
    </citation>
    <scope>NUCLEOTIDE SEQUENCE</scope>
    <source>
        <strain evidence="2">CBS 175.79</strain>
    </source>
</reference>
<dbReference type="EMBL" id="ML978066">
    <property type="protein sequence ID" value="KAF2020409.1"/>
    <property type="molecule type" value="Genomic_DNA"/>
</dbReference>
<dbReference type="Proteomes" id="UP000799778">
    <property type="component" value="Unassembled WGS sequence"/>
</dbReference>
<dbReference type="RefSeq" id="XP_033388748.1">
    <property type="nucleotide sequence ID" value="XM_033526368.1"/>
</dbReference>
<protein>
    <submittedName>
        <fullName evidence="2">Uncharacterized protein</fullName>
    </submittedName>
</protein>
<feature type="compositionally biased region" description="Pro residues" evidence="1">
    <location>
        <begin position="163"/>
        <end position="173"/>
    </location>
</feature>
<feature type="region of interest" description="Disordered" evidence="1">
    <location>
        <begin position="126"/>
        <end position="197"/>
    </location>
</feature>
<dbReference type="OrthoDB" id="5422479at2759"/>
<feature type="compositionally biased region" description="Polar residues" evidence="1">
    <location>
        <begin position="146"/>
        <end position="155"/>
    </location>
</feature>
<name>A0A6A5Y556_9PLEO</name>
<dbReference type="GeneID" id="54283765"/>